<dbReference type="InterPro" id="IPR006312">
    <property type="entry name" value="TatA/E"/>
</dbReference>
<proteinExistence type="inferred from homology"/>
<sequence>MFGNAFGWPHLLIILVILLLLFGAPKLPALAKSIAQSMKIFRTEMGPNSGNAASNGSSAAPTAGTTNTSTDDTNPASSTDLPPKP</sequence>
<keyword evidence="2 9" id="KW-0813">Transport</keyword>
<dbReference type="PANTHER" id="PTHR42982:SF1">
    <property type="entry name" value="SEC-INDEPENDENT PROTEIN TRANSLOCASE PROTEIN TATA"/>
    <property type="match status" value="1"/>
</dbReference>
<dbReference type="PANTHER" id="PTHR42982">
    <property type="entry name" value="SEC-INDEPENDENT PROTEIN TRANSLOCASE PROTEIN TATA"/>
    <property type="match status" value="1"/>
</dbReference>
<evidence type="ECO:0000256" key="4">
    <source>
        <dbReference type="ARBA" id="ARBA00022692"/>
    </source>
</evidence>
<feature type="compositionally biased region" description="Low complexity" evidence="10">
    <location>
        <begin position="47"/>
        <end position="85"/>
    </location>
</feature>
<comment type="function">
    <text evidence="9">Part of the twin-arginine translocation (Tat) system that transports large folded proteins containing a characteristic twin-arginine motif in their signal peptide across membranes. TatA could form the protein-conducting channel of the Tat system.</text>
</comment>
<evidence type="ECO:0000256" key="3">
    <source>
        <dbReference type="ARBA" id="ARBA00022475"/>
    </source>
</evidence>
<evidence type="ECO:0000256" key="6">
    <source>
        <dbReference type="ARBA" id="ARBA00022989"/>
    </source>
</evidence>
<accession>A0ABM8GQJ3</accession>
<dbReference type="RefSeq" id="WP_286343537.1">
    <property type="nucleotide sequence ID" value="NZ_AP027732.1"/>
</dbReference>
<comment type="subunit">
    <text evidence="9">The Tat system comprises two distinct complexes: a TatABC complex, containing multiple copies of TatA, TatB and TatC subunits, and a separate TatA complex, containing only TatA subunits. Substrates initially bind to the TatABC complex, which probably triggers association of the separate TatA complex to form the active translocon.</text>
</comment>
<evidence type="ECO:0000256" key="10">
    <source>
        <dbReference type="SAM" id="MobiDB-lite"/>
    </source>
</evidence>
<evidence type="ECO:0000256" key="8">
    <source>
        <dbReference type="ARBA" id="ARBA00023136"/>
    </source>
</evidence>
<keyword evidence="12" id="KW-1185">Reference proteome</keyword>
<dbReference type="Pfam" id="PF02416">
    <property type="entry name" value="TatA_B_E"/>
    <property type="match status" value="1"/>
</dbReference>
<evidence type="ECO:0000256" key="7">
    <source>
        <dbReference type="ARBA" id="ARBA00023010"/>
    </source>
</evidence>
<dbReference type="InterPro" id="IPR003369">
    <property type="entry name" value="TatA/B/E"/>
</dbReference>
<comment type="similarity">
    <text evidence="9">Belongs to the TatA/E family.</text>
</comment>
<reference evidence="12" key="1">
    <citation type="journal article" date="2019" name="Int. J. Syst. Evol. Microbiol.">
        <title>The Global Catalogue of Microorganisms (GCM) 10K type strain sequencing project: providing services to taxonomists for standard genome sequencing and annotation.</title>
        <authorList>
            <consortium name="The Broad Institute Genomics Platform"/>
            <consortium name="The Broad Institute Genome Sequencing Center for Infectious Disease"/>
            <person name="Wu L."/>
            <person name="Ma J."/>
        </authorList>
    </citation>
    <scope>NUCLEOTIDE SEQUENCE [LARGE SCALE GENOMIC DNA]</scope>
    <source>
        <strain evidence="12">NBRC 108728</strain>
    </source>
</reference>
<dbReference type="EMBL" id="AP027732">
    <property type="protein sequence ID" value="BDZ50539.1"/>
    <property type="molecule type" value="Genomic_DNA"/>
</dbReference>
<dbReference type="HAMAP" id="MF_00236">
    <property type="entry name" value="TatA_E"/>
    <property type="match status" value="1"/>
</dbReference>
<keyword evidence="3 9" id="KW-1003">Cell membrane</keyword>
<name>A0ABM8GQJ3_9MICO</name>
<keyword evidence="4 9" id="KW-0812">Transmembrane</keyword>
<comment type="subcellular location">
    <subcellularLocation>
        <location evidence="1 9">Cell membrane</location>
        <topology evidence="1 9">Single-pass membrane protein</topology>
    </subcellularLocation>
</comment>
<dbReference type="NCBIfam" id="TIGR01411">
    <property type="entry name" value="tatAE"/>
    <property type="match status" value="1"/>
</dbReference>
<keyword evidence="6 9" id="KW-1133">Transmembrane helix</keyword>
<keyword evidence="7 9" id="KW-0811">Translocation</keyword>
<keyword evidence="5 9" id="KW-0653">Protein transport</keyword>
<evidence type="ECO:0000313" key="12">
    <source>
        <dbReference type="Proteomes" id="UP001321486"/>
    </source>
</evidence>
<evidence type="ECO:0000256" key="2">
    <source>
        <dbReference type="ARBA" id="ARBA00022448"/>
    </source>
</evidence>
<evidence type="ECO:0000256" key="5">
    <source>
        <dbReference type="ARBA" id="ARBA00022927"/>
    </source>
</evidence>
<feature type="region of interest" description="Disordered" evidence="10">
    <location>
        <begin position="45"/>
        <end position="85"/>
    </location>
</feature>
<keyword evidence="8 9" id="KW-0472">Membrane</keyword>
<dbReference type="Gene3D" id="1.20.5.3310">
    <property type="match status" value="1"/>
</dbReference>
<organism evidence="11 12">
    <name type="scientific">Frondihabitans sucicola</name>
    <dbReference type="NCBI Taxonomy" id="1268041"/>
    <lineage>
        <taxon>Bacteria</taxon>
        <taxon>Bacillati</taxon>
        <taxon>Actinomycetota</taxon>
        <taxon>Actinomycetes</taxon>
        <taxon>Micrococcales</taxon>
        <taxon>Microbacteriaceae</taxon>
        <taxon>Frondihabitans</taxon>
    </lineage>
</organism>
<dbReference type="Proteomes" id="UP001321486">
    <property type="component" value="Chromosome"/>
</dbReference>
<evidence type="ECO:0000313" key="11">
    <source>
        <dbReference type="EMBL" id="BDZ50539.1"/>
    </source>
</evidence>
<evidence type="ECO:0000256" key="1">
    <source>
        <dbReference type="ARBA" id="ARBA00004162"/>
    </source>
</evidence>
<gene>
    <name evidence="9" type="primary">tatA</name>
    <name evidence="11" type="ORF">GCM10025867_27800</name>
</gene>
<evidence type="ECO:0000256" key="9">
    <source>
        <dbReference type="HAMAP-Rule" id="MF_00236"/>
    </source>
</evidence>
<protein>
    <recommendedName>
        <fullName evidence="9">Sec-independent protein translocase protein TatA</fullName>
    </recommendedName>
</protein>